<accession>A0A8T1X7M2</accession>
<dbReference type="EMBL" id="JAGDFL010000014">
    <property type="protein sequence ID" value="KAG7401344.1"/>
    <property type="molecule type" value="Genomic_DNA"/>
</dbReference>
<keyword evidence="2" id="KW-1185">Reference proteome</keyword>
<reference evidence="1" key="1">
    <citation type="submission" date="2021-02" db="EMBL/GenBank/DDBJ databases">
        <authorList>
            <person name="Palmer J.M."/>
        </authorList>
    </citation>
    <scope>NUCLEOTIDE SEQUENCE</scope>
    <source>
        <strain evidence="1">SCRP23</strain>
    </source>
</reference>
<organism evidence="1 2">
    <name type="scientific">Phytophthora boehmeriae</name>
    <dbReference type="NCBI Taxonomy" id="109152"/>
    <lineage>
        <taxon>Eukaryota</taxon>
        <taxon>Sar</taxon>
        <taxon>Stramenopiles</taxon>
        <taxon>Oomycota</taxon>
        <taxon>Peronosporomycetes</taxon>
        <taxon>Peronosporales</taxon>
        <taxon>Peronosporaceae</taxon>
        <taxon>Phytophthora</taxon>
    </lineage>
</organism>
<dbReference type="Proteomes" id="UP000693981">
    <property type="component" value="Unassembled WGS sequence"/>
</dbReference>
<protein>
    <submittedName>
        <fullName evidence="1">Uncharacterized protein</fullName>
    </submittedName>
</protein>
<evidence type="ECO:0000313" key="1">
    <source>
        <dbReference type="EMBL" id="KAG7401344.1"/>
    </source>
</evidence>
<dbReference type="AlphaFoldDB" id="A0A8T1X7M2"/>
<sequence>MLARQLHHLRTAGLRTFIGDTISVPLACNFSGKADPEDWSDFNNVVKELRNISREQGMGGDMPDTKLLKELGYEDLVRAIRKKHGGVVAVAQKMGTRKDEQIVEMHKKVSARAKRRQKRQVKLNQHDFY</sequence>
<dbReference type="OrthoDB" id="76923at2759"/>
<gene>
    <name evidence="1" type="ORF">PHYBOEH_001760</name>
</gene>
<comment type="caution">
    <text evidence="1">The sequence shown here is derived from an EMBL/GenBank/DDBJ whole genome shotgun (WGS) entry which is preliminary data.</text>
</comment>
<proteinExistence type="predicted"/>
<name>A0A8T1X7M2_9STRA</name>
<evidence type="ECO:0000313" key="2">
    <source>
        <dbReference type="Proteomes" id="UP000693981"/>
    </source>
</evidence>